<sequence length="324" mass="36305">MLIVCPSCKAKFSFDDTKVGAEGIKLRCSKCRAIFKVTRKIPPPVAASRPAVSPSVATAGIKVVIANESAAFCTAVKKVLEPESFTVFTFNDGKETFDAVERLRPDVVLLDVALPSMYGFEVCEKIRNDPALAAVKIILIASVYDKTRYKRSPNSLYGADDYIEKHHIPDSLSSMIYRLVSGQKPVEAAAPEEVSRQEEGQAAPQQLSSTEIDAQEIVRQEIQEDEERETTPQVSYTAPRQLPDAHVKARRLARIIVSDITLYNQTKVEEGVKNNTFYKLLEDDIREGTALYERRVSESIRNDTSYLEDAFEELIARKKQELRL</sequence>
<dbReference type="PANTHER" id="PTHR44591:SF18">
    <property type="entry name" value="REGULATORY PROTEIN"/>
    <property type="match status" value="1"/>
</dbReference>
<dbReference type="InterPro" id="IPR011006">
    <property type="entry name" value="CheY-like_superfamily"/>
</dbReference>
<feature type="domain" description="Response regulatory" evidence="4">
    <location>
        <begin position="62"/>
        <end position="180"/>
    </location>
</feature>
<reference evidence="5 6" key="1">
    <citation type="submission" date="2007-05" db="EMBL/GenBank/DDBJ databases">
        <title>Complete sequence of Geobacter uraniireducens Rf4.</title>
        <authorList>
            <consortium name="US DOE Joint Genome Institute"/>
            <person name="Copeland A."/>
            <person name="Lucas S."/>
            <person name="Lapidus A."/>
            <person name="Barry K."/>
            <person name="Detter J.C."/>
            <person name="Glavina del Rio T."/>
            <person name="Hammon N."/>
            <person name="Israni S."/>
            <person name="Dalin E."/>
            <person name="Tice H."/>
            <person name="Pitluck S."/>
            <person name="Chertkov O."/>
            <person name="Brettin T."/>
            <person name="Bruce D."/>
            <person name="Han C."/>
            <person name="Schmutz J."/>
            <person name="Larimer F."/>
            <person name="Land M."/>
            <person name="Hauser L."/>
            <person name="Kyrpides N."/>
            <person name="Mikhailova N."/>
            <person name="Shelobolina E."/>
            <person name="Aklujkar M."/>
            <person name="Lovley D."/>
            <person name="Richardson P."/>
        </authorList>
    </citation>
    <scope>NUCLEOTIDE SEQUENCE [LARGE SCALE GENOMIC DNA]</scope>
    <source>
        <strain evidence="5 6">Rf4</strain>
    </source>
</reference>
<dbReference type="STRING" id="351605.Gura_3141"/>
<dbReference type="GO" id="GO:0000160">
    <property type="term" value="P:phosphorelay signal transduction system"/>
    <property type="evidence" value="ECO:0007669"/>
    <property type="project" value="InterPro"/>
</dbReference>
<dbReference type="Pfam" id="PF00072">
    <property type="entry name" value="Response_reg"/>
    <property type="match status" value="1"/>
</dbReference>
<evidence type="ECO:0000259" key="4">
    <source>
        <dbReference type="PROSITE" id="PS50110"/>
    </source>
</evidence>
<feature type="modified residue" description="4-aspartylphosphate" evidence="2">
    <location>
        <position position="111"/>
    </location>
</feature>
<keyword evidence="6" id="KW-1185">Reference proteome</keyword>
<accession>A5G684</accession>
<evidence type="ECO:0000256" key="1">
    <source>
        <dbReference type="ARBA" id="ARBA00022553"/>
    </source>
</evidence>
<feature type="region of interest" description="Disordered" evidence="3">
    <location>
        <begin position="222"/>
        <end position="242"/>
    </location>
</feature>
<dbReference type="Gene3D" id="3.40.50.2300">
    <property type="match status" value="1"/>
</dbReference>
<dbReference type="Proteomes" id="UP000006695">
    <property type="component" value="Chromosome"/>
</dbReference>
<evidence type="ECO:0000313" key="5">
    <source>
        <dbReference type="EMBL" id="ABQ27302.1"/>
    </source>
</evidence>
<protein>
    <submittedName>
        <fullName evidence="5">Response regulator receiver protein</fullName>
    </submittedName>
</protein>
<evidence type="ECO:0000256" key="2">
    <source>
        <dbReference type="PROSITE-ProRule" id="PRU00169"/>
    </source>
</evidence>
<dbReference type="EMBL" id="CP000698">
    <property type="protein sequence ID" value="ABQ27302.1"/>
    <property type="molecule type" value="Genomic_DNA"/>
</dbReference>
<evidence type="ECO:0000256" key="3">
    <source>
        <dbReference type="SAM" id="MobiDB-lite"/>
    </source>
</evidence>
<dbReference type="PANTHER" id="PTHR44591">
    <property type="entry name" value="STRESS RESPONSE REGULATOR PROTEIN 1"/>
    <property type="match status" value="1"/>
</dbReference>
<dbReference type="SUPFAM" id="SSF52172">
    <property type="entry name" value="CheY-like"/>
    <property type="match status" value="1"/>
</dbReference>
<dbReference type="KEGG" id="gur:Gura_3141"/>
<dbReference type="OrthoDB" id="5393943at2"/>
<dbReference type="AlphaFoldDB" id="A5G684"/>
<dbReference type="HOGENOM" id="CLU_879295_0_0_7"/>
<dbReference type="Pfam" id="PF13717">
    <property type="entry name" value="Zn_ribbon_4"/>
    <property type="match status" value="1"/>
</dbReference>
<feature type="region of interest" description="Disordered" evidence="3">
    <location>
        <begin position="191"/>
        <end position="210"/>
    </location>
</feature>
<organism evidence="5 6">
    <name type="scientific">Geotalea uraniireducens (strain Rf4)</name>
    <name type="common">Geobacter uraniireducens</name>
    <dbReference type="NCBI Taxonomy" id="351605"/>
    <lineage>
        <taxon>Bacteria</taxon>
        <taxon>Pseudomonadati</taxon>
        <taxon>Thermodesulfobacteriota</taxon>
        <taxon>Desulfuromonadia</taxon>
        <taxon>Geobacterales</taxon>
        <taxon>Geobacteraceae</taxon>
        <taxon>Geotalea</taxon>
    </lineage>
</organism>
<dbReference type="SMART" id="SM00448">
    <property type="entry name" value="REC"/>
    <property type="match status" value="1"/>
</dbReference>
<dbReference type="PROSITE" id="PS50110">
    <property type="entry name" value="RESPONSE_REGULATORY"/>
    <property type="match status" value="1"/>
</dbReference>
<gene>
    <name evidence="5" type="ordered locus">Gura_3141</name>
</gene>
<dbReference type="Gene3D" id="2.20.28.160">
    <property type="match status" value="1"/>
</dbReference>
<proteinExistence type="predicted"/>
<dbReference type="InterPro" id="IPR001789">
    <property type="entry name" value="Sig_transdc_resp-reg_receiver"/>
</dbReference>
<name>A5G684_GEOUR</name>
<dbReference type="InterPro" id="IPR050595">
    <property type="entry name" value="Bact_response_regulator"/>
</dbReference>
<dbReference type="RefSeq" id="WP_011939968.1">
    <property type="nucleotide sequence ID" value="NC_009483.1"/>
</dbReference>
<dbReference type="NCBIfam" id="TIGR02098">
    <property type="entry name" value="MJ0042_CXXC"/>
    <property type="match status" value="1"/>
</dbReference>
<keyword evidence="1 2" id="KW-0597">Phosphoprotein</keyword>
<dbReference type="InterPro" id="IPR011723">
    <property type="entry name" value="Znf/thioredoxin_put"/>
</dbReference>
<evidence type="ECO:0000313" key="6">
    <source>
        <dbReference type="Proteomes" id="UP000006695"/>
    </source>
</evidence>